<evidence type="ECO:0000256" key="6">
    <source>
        <dbReference type="RuleBase" id="RU366036"/>
    </source>
</evidence>
<dbReference type="eggNOG" id="ENOG502S3J7">
    <property type="taxonomic scope" value="Eukaryota"/>
</dbReference>
<evidence type="ECO:0000313" key="8">
    <source>
        <dbReference type="EMBL" id="ETW09090.1"/>
    </source>
</evidence>
<keyword evidence="5 6" id="KW-0539">Nucleus</keyword>
<dbReference type="GO" id="GO:0003712">
    <property type="term" value="F:transcription coregulator activity"/>
    <property type="evidence" value="ECO:0007669"/>
    <property type="project" value="TreeGrafter"/>
</dbReference>
<comment type="similarity">
    <text evidence="6">Belongs to the Mediator complex subunit 21 family.</text>
</comment>
<organism evidence="8">
    <name type="scientific">Aphanomyces invadans</name>
    <dbReference type="NCBI Taxonomy" id="157072"/>
    <lineage>
        <taxon>Eukaryota</taxon>
        <taxon>Sar</taxon>
        <taxon>Stramenopiles</taxon>
        <taxon>Oomycota</taxon>
        <taxon>Saprolegniomycetes</taxon>
        <taxon>Saprolegniales</taxon>
        <taxon>Verrucalvaceae</taxon>
        <taxon>Aphanomyces</taxon>
    </lineage>
</organism>
<dbReference type="InterPro" id="IPR037212">
    <property type="entry name" value="Med7/Med21-like"/>
</dbReference>
<comment type="subunit">
    <text evidence="6">Component of the Mediator complex.</text>
</comment>
<feature type="compositionally biased region" description="Low complexity" evidence="7">
    <location>
        <begin position="128"/>
        <end position="152"/>
    </location>
</feature>
<dbReference type="RefSeq" id="XP_008862895.1">
    <property type="nucleotide sequence ID" value="XM_008864673.1"/>
</dbReference>
<sequence length="152" mass="16894">MDKVTLLQQCVDQMTLDMFNALRLLPPLDAKDESNAEVVAEQLERIKGLAKDLLLSAKRTNEVIDSLPGLDKTEADQLEELRLLQLESDEEARNLLDAETEALQWSARARESLRVVCDTRLKRRPTINTSSGSTANVVSSSIQTTTPISTDL</sequence>
<accession>A0A024UT08</accession>
<dbReference type="GeneID" id="20078598"/>
<keyword evidence="2 6" id="KW-0805">Transcription regulation</keyword>
<evidence type="ECO:0000256" key="4">
    <source>
        <dbReference type="ARBA" id="ARBA00023163"/>
    </source>
</evidence>
<dbReference type="GO" id="GO:0006357">
    <property type="term" value="P:regulation of transcription by RNA polymerase II"/>
    <property type="evidence" value="ECO:0007669"/>
    <property type="project" value="TreeGrafter"/>
</dbReference>
<dbReference type="EMBL" id="KI913953">
    <property type="protein sequence ID" value="ETW09090.1"/>
    <property type="molecule type" value="Genomic_DNA"/>
</dbReference>
<evidence type="ECO:0000256" key="3">
    <source>
        <dbReference type="ARBA" id="ARBA00023159"/>
    </source>
</evidence>
<evidence type="ECO:0000256" key="7">
    <source>
        <dbReference type="SAM" id="MobiDB-lite"/>
    </source>
</evidence>
<comment type="function">
    <text evidence="6">Component of the Mediator complex, a coactivator involved in the regulated transcription of nearly all RNA polymerase II-dependent genes. Mediator functions as a bridge to convey information from gene-specific regulatory proteins to the basal RNA polymerase II transcription machinery. Mediator is recruited to promoters by direct interactions with regulatory proteins and serves as a scaffold for the assembly of a functional preinitiation complex with RNA polymerase II and the general transcription factors.</text>
</comment>
<gene>
    <name evidence="8" type="ORF">H310_01548</name>
</gene>
<proteinExistence type="inferred from homology"/>
<dbReference type="GO" id="GO:0016592">
    <property type="term" value="C:mediator complex"/>
    <property type="evidence" value="ECO:0007669"/>
    <property type="project" value="UniProtKB-UniRule"/>
</dbReference>
<dbReference type="AlphaFoldDB" id="A0A024UT08"/>
<feature type="region of interest" description="Disordered" evidence="7">
    <location>
        <begin position="127"/>
        <end position="152"/>
    </location>
</feature>
<dbReference type="PANTHER" id="PTHR13381">
    <property type="entry name" value="RNA POLYMERASE II HOLOENZYME COMPONENT SRB7"/>
    <property type="match status" value="1"/>
</dbReference>
<evidence type="ECO:0000256" key="2">
    <source>
        <dbReference type="ARBA" id="ARBA00023015"/>
    </source>
</evidence>
<protein>
    <recommendedName>
        <fullName evidence="6">Mediator of RNA polymerase II transcription subunit 21</fullName>
    </recommendedName>
</protein>
<dbReference type="VEuPathDB" id="FungiDB:H310_01548"/>
<dbReference type="InterPro" id="IPR021384">
    <property type="entry name" value="Mediator_Med21"/>
</dbReference>
<dbReference type="OrthoDB" id="18786at2759"/>
<keyword evidence="3 6" id="KW-0010">Activator</keyword>
<name>A0A024UT08_9STRA</name>
<dbReference type="Gene3D" id="6.10.280.10">
    <property type="entry name" value="Mediator complex, subunit Med21"/>
    <property type="match status" value="1"/>
</dbReference>
<evidence type="ECO:0000256" key="5">
    <source>
        <dbReference type="ARBA" id="ARBA00023242"/>
    </source>
</evidence>
<reference evidence="8" key="1">
    <citation type="submission" date="2013-12" db="EMBL/GenBank/DDBJ databases">
        <title>The Genome Sequence of Aphanomyces invadans NJM9701.</title>
        <authorList>
            <consortium name="The Broad Institute Genomics Platform"/>
            <person name="Russ C."/>
            <person name="Tyler B."/>
            <person name="van West P."/>
            <person name="Dieguez-Uribeondo J."/>
            <person name="Young S.K."/>
            <person name="Zeng Q."/>
            <person name="Gargeya S."/>
            <person name="Fitzgerald M."/>
            <person name="Abouelleil A."/>
            <person name="Alvarado L."/>
            <person name="Chapman S.B."/>
            <person name="Gainer-Dewar J."/>
            <person name="Goldberg J."/>
            <person name="Griggs A."/>
            <person name="Gujja S."/>
            <person name="Hansen M."/>
            <person name="Howarth C."/>
            <person name="Imamovic A."/>
            <person name="Ireland A."/>
            <person name="Larimer J."/>
            <person name="McCowan C."/>
            <person name="Murphy C."/>
            <person name="Pearson M."/>
            <person name="Poon T.W."/>
            <person name="Priest M."/>
            <person name="Roberts A."/>
            <person name="Saif S."/>
            <person name="Shea T."/>
            <person name="Sykes S."/>
            <person name="Wortman J."/>
            <person name="Nusbaum C."/>
            <person name="Birren B."/>
        </authorList>
    </citation>
    <scope>NUCLEOTIDE SEQUENCE [LARGE SCALE GENOMIC DNA]</scope>
    <source>
        <strain evidence="8">NJM9701</strain>
    </source>
</reference>
<evidence type="ECO:0000256" key="1">
    <source>
        <dbReference type="ARBA" id="ARBA00004123"/>
    </source>
</evidence>
<comment type="subcellular location">
    <subcellularLocation>
        <location evidence="1 6">Nucleus</location>
    </subcellularLocation>
</comment>
<dbReference type="PANTHER" id="PTHR13381:SF0">
    <property type="entry name" value="MEDIATOR OF RNA POLYMERASE II TRANSCRIPTION SUBUNIT 21"/>
    <property type="match status" value="1"/>
</dbReference>
<keyword evidence="4 6" id="KW-0804">Transcription</keyword>
<dbReference type="SUPFAM" id="SSF140718">
    <property type="entry name" value="Mediator hinge subcomplex-like"/>
    <property type="match status" value="1"/>
</dbReference>